<proteinExistence type="predicted"/>
<name>A0A1I4PRU1_9GAMM</name>
<keyword evidence="7" id="KW-0030">Aminoacyl-tRNA synthetase</keyword>
<evidence type="ECO:0000313" key="7">
    <source>
        <dbReference type="EMBL" id="SFM30424.1"/>
    </source>
</evidence>
<comment type="catalytic activity">
    <reaction evidence="5">
        <text>D-beta-lysine + L-lysyl-[protein] + ATP = N(6)-((3R)-3,6-diaminohexanoyl)-L-lysyl-[protein] + AMP + diphosphate + H(+)</text>
        <dbReference type="Rhea" id="RHEA:83435"/>
        <dbReference type="Rhea" id="RHEA-COMP:9752"/>
        <dbReference type="Rhea" id="RHEA-COMP:20131"/>
        <dbReference type="ChEBI" id="CHEBI:15378"/>
        <dbReference type="ChEBI" id="CHEBI:29969"/>
        <dbReference type="ChEBI" id="CHEBI:30616"/>
        <dbReference type="ChEBI" id="CHEBI:33019"/>
        <dbReference type="ChEBI" id="CHEBI:84138"/>
        <dbReference type="ChEBI" id="CHEBI:156053"/>
        <dbReference type="ChEBI" id="CHEBI:456215"/>
    </reaction>
    <physiologicalReaction direction="left-to-right" evidence="5">
        <dbReference type="Rhea" id="RHEA:83436"/>
    </physiologicalReaction>
</comment>
<dbReference type="GO" id="GO:0006430">
    <property type="term" value="P:lysyl-tRNA aminoacylation"/>
    <property type="evidence" value="ECO:0007669"/>
    <property type="project" value="InterPro"/>
</dbReference>
<dbReference type="NCBIfam" id="TIGR00462">
    <property type="entry name" value="genX"/>
    <property type="match status" value="1"/>
</dbReference>
<evidence type="ECO:0000256" key="3">
    <source>
        <dbReference type="ARBA" id="ARBA00022741"/>
    </source>
</evidence>
<dbReference type="GO" id="GO:0005829">
    <property type="term" value="C:cytosol"/>
    <property type="evidence" value="ECO:0007669"/>
    <property type="project" value="TreeGrafter"/>
</dbReference>
<dbReference type="PANTHER" id="PTHR42918:SF6">
    <property type="entry name" value="ELONGATION FACTOR P--(R)-BETA-LYSINE LIGASE"/>
    <property type="match status" value="1"/>
</dbReference>
<dbReference type="NCBIfam" id="NF006828">
    <property type="entry name" value="PRK09350.1"/>
    <property type="match status" value="1"/>
</dbReference>
<gene>
    <name evidence="7" type="ORF">SAMN05216217_10340</name>
</gene>
<organism evidence="7 8">
    <name type="scientific">Halopseudomonas yangmingensis</name>
    <dbReference type="NCBI Taxonomy" id="1720063"/>
    <lineage>
        <taxon>Bacteria</taxon>
        <taxon>Pseudomonadati</taxon>
        <taxon>Pseudomonadota</taxon>
        <taxon>Gammaproteobacteria</taxon>
        <taxon>Pseudomonadales</taxon>
        <taxon>Pseudomonadaceae</taxon>
        <taxon>Halopseudomonas</taxon>
    </lineage>
</organism>
<evidence type="ECO:0000259" key="6">
    <source>
        <dbReference type="PROSITE" id="PS50862"/>
    </source>
</evidence>
<dbReference type="AlphaFoldDB" id="A0A1I4PRU1"/>
<dbReference type="EMBL" id="FOUI01000003">
    <property type="protein sequence ID" value="SFM30424.1"/>
    <property type="molecule type" value="Genomic_DNA"/>
</dbReference>
<accession>A0A1I4PRU1</accession>
<evidence type="ECO:0000256" key="4">
    <source>
        <dbReference type="ARBA" id="ARBA00022840"/>
    </source>
</evidence>
<feature type="domain" description="Aminoacyl-transfer RNA synthetases class-II family profile" evidence="6">
    <location>
        <begin position="16"/>
        <end position="317"/>
    </location>
</feature>
<dbReference type="Gene3D" id="3.30.930.10">
    <property type="entry name" value="Bira Bifunctional Protein, Domain 2"/>
    <property type="match status" value="1"/>
</dbReference>
<sequence>MNDWQPTASIDNLRRRAAIIRQIRDFFEQRGVLEVDTPSLSPAAVSDPQLFPFVTSYLPEGAPAEAAQQLFLHTSPEYPMKRLLAAGSGAIWQLCKVYRNGETGGRHNPEFSMLEWYQPGFDHHRLMDELDELVRLVLGTLPARRVTYAALCLEWLGLDIHSCSLQDLQALGRERCGFVGELERDGWLNLLFSHCIEPELQAPTLVYAFPASQAALARVVEGDDAVPSAARFELFVRGMELANGYFELTDAGEQARRFAADQRQREAMGLQALPQDLRLLEALRSGLPECAGVALGVDRLVMLALGAERIDQVMAFPLSRA</sequence>
<reference evidence="8" key="1">
    <citation type="submission" date="2016-10" db="EMBL/GenBank/DDBJ databases">
        <authorList>
            <person name="Varghese N."/>
            <person name="Submissions S."/>
        </authorList>
    </citation>
    <scope>NUCLEOTIDE SEQUENCE [LARGE SCALE GENOMIC DNA]</scope>
    <source>
        <strain evidence="8">DSM 24213</strain>
    </source>
</reference>
<dbReference type="InterPro" id="IPR004525">
    <property type="entry name" value="EpmA"/>
</dbReference>
<evidence type="ECO:0000256" key="1">
    <source>
        <dbReference type="ARBA" id="ARBA00011738"/>
    </source>
</evidence>
<evidence type="ECO:0000313" key="8">
    <source>
        <dbReference type="Proteomes" id="UP000243629"/>
    </source>
</evidence>
<evidence type="ECO:0000256" key="5">
    <source>
        <dbReference type="ARBA" id="ARBA00052794"/>
    </source>
</evidence>
<keyword evidence="2" id="KW-0436">Ligase</keyword>
<keyword evidence="4" id="KW-0067">ATP-binding</keyword>
<dbReference type="RefSeq" id="WP_218143564.1">
    <property type="nucleotide sequence ID" value="NZ_FOUI01000003.1"/>
</dbReference>
<dbReference type="GO" id="GO:0000049">
    <property type="term" value="F:tRNA binding"/>
    <property type="evidence" value="ECO:0007669"/>
    <property type="project" value="TreeGrafter"/>
</dbReference>
<dbReference type="FunFam" id="3.30.930.10:FF:000017">
    <property type="entry name" value="Elongation factor P--(R)-beta-lysine ligase"/>
    <property type="match status" value="1"/>
</dbReference>
<dbReference type="InterPro" id="IPR004364">
    <property type="entry name" value="Aa-tRNA-synt_II"/>
</dbReference>
<dbReference type="InterPro" id="IPR045864">
    <property type="entry name" value="aa-tRNA-synth_II/BPL/LPL"/>
</dbReference>
<comment type="subunit">
    <text evidence="1">Homodimer.</text>
</comment>
<dbReference type="GO" id="GO:0004824">
    <property type="term" value="F:lysine-tRNA ligase activity"/>
    <property type="evidence" value="ECO:0007669"/>
    <property type="project" value="InterPro"/>
</dbReference>
<dbReference type="SUPFAM" id="SSF55681">
    <property type="entry name" value="Class II aaRS and biotin synthetases"/>
    <property type="match status" value="1"/>
</dbReference>
<protein>
    <submittedName>
        <fullName evidence="7">Lysyl-tRNA synthetase, class 2</fullName>
    </submittedName>
</protein>
<dbReference type="STRING" id="1720063.SAMN05216217_10340"/>
<keyword evidence="3" id="KW-0547">Nucleotide-binding</keyword>
<dbReference type="InterPro" id="IPR006195">
    <property type="entry name" value="aa-tRNA-synth_II"/>
</dbReference>
<dbReference type="Pfam" id="PF00152">
    <property type="entry name" value="tRNA-synt_2"/>
    <property type="match status" value="1"/>
</dbReference>
<evidence type="ECO:0000256" key="2">
    <source>
        <dbReference type="ARBA" id="ARBA00022598"/>
    </source>
</evidence>
<dbReference type="Proteomes" id="UP000243629">
    <property type="component" value="Unassembled WGS sequence"/>
</dbReference>
<dbReference type="GO" id="GO:0005524">
    <property type="term" value="F:ATP binding"/>
    <property type="evidence" value="ECO:0007669"/>
    <property type="project" value="UniProtKB-KW"/>
</dbReference>
<dbReference type="PANTHER" id="PTHR42918">
    <property type="entry name" value="LYSYL-TRNA SYNTHETASE"/>
    <property type="match status" value="1"/>
</dbReference>
<dbReference type="PROSITE" id="PS50862">
    <property type="entry name" value="AA_TRNA_LIGASE_II"/>
    <property type="match status" value="1"/>
</dbReference>
<keyword evidence="8" id="KW-1185">Reference proteome</keyword>